<organism evidence="1 2">
    <name type="scientific">Candidatus Mycoplasma haematohominis</name>
    <dbReference type="NCBI Taxonomy" id="1494318"/>
    <lineage>
        <taxon>Bacteria</taxon>
        <taxon>Bacillati</taxon>
        <taxon>Mycoplasmatota</taxon>
        <taxon>Mollicutes</taxon>
        <taxon>Mycoplasmataceae</taxon>
        <taxon>Mycoplasma</taxon>
    </lineage>
</organism>
<protein>
    <submittedName>
        <fullName evidence="1">Uncharacterized protein</fullName>
    </submittedName>
</protein>
<proteinExistence type="predicted"/>
<evidence type="ECO:0000313" key="1">
    <source>
        <dbReference type="EMBL" id="GCE63673.1"/>
    </source>
</evidence>
<reference evidence="1 2" key="1">
    <citation type="submission" date="2019-01" db="EMBL/GenBank/DDBJ databases">
        <title>Draft genome sequences of Candidatus Mycoplasma haemohominis SWG34-3 identified from a patient with pyrexia, anemia and liver dysfunction.</title>
        <authorList>
            <person name="Sekizuka T."/>
            <person name="Hattori N."/>
            <person name="Katano H."/>
            <person name="Takuma T."/>
            <person name="Ito T."/>
            <person name="Arai N."/>
            <person name="Yanai R."/>
            <person name="Ishii S."/>
            <person name="Miura Y."/>
            <person name="Tokunaga T."/>
            <person name="Watanabe H."/>
            <person name="Nomura N."/>
            <person name="Eguchi J."/>
            <person name="Arai T."/>
            <person name="Hasegawa H."/>
            <person name="Nakamaki T."/>
            <person name="Wakita T."/>
            <person name="Niki Y."/>
            <person name="Kuroda M."/>
        </authorList>
    </citation>
    <scope>NUCLEOTIDE SEQUENCE [LARGE SCALE GENOMIC DNA]</scope>
    <source>
        <strain evidence="1">SWG34-3</strain>
    </source>
</reference>
<sequence length="248" mass="27390">MDPTKAAVASGVVVLAVGTGYGVSALLNNGMPDYSARQKPDPSDGKYVSNYPDYFVNADDNSNDPWWDWVYKERYSAQAQISPGKMFEGVASGSEGENSVKAKCKDAYDKENGEISIPVAEEGSKYSEVDIWRYCSAVSKKPMGISSSEKYNEGTYGKENEGKLVAINDVSNDSFWQEQQRLFFKSGEGRSGSQATEGNIFKNLWDSKKGNLKDTCKLAYETEKKTDDSAESFKKDLFKFCSLKGTES</sequence>
<dbReference type="Proteomes" id="UP000324831">
    <property type="component" value="Unassembled WGS sequence"/>
</dbReference>
<dbReference type="AlphaFoldDB" id="A0A478FQE7"/>
<accession>A0A478FQE7</accession>
<evidence type="ECO:0000313" key="2">
    <source>
        <dbReference type="Proteomes" id="UP000324831"/>
    </source>
</evidence>
<name>A0A478FQE7_9MOLU</name>
<dbReference type="EMBL" id="BIMN01000003">
    <property type="protein sequence ID" value="GCE63673.1"/>
    <property type="molecule type" value="Genomic_DNA"/>
</dbReference>
<gene>
    <name evidence="1" type="ORF">MHSWG343_06730</name>
</gene>
<comment type="caution">
    <text evidence="1">The sequence shown here is derived from an EMBL/GenBank/DDBJ whole genome shotgun (WGS) entry which is preliminary data.</text>
</comment>